<proteinExistence type="predicted"/>
<evidence type="ECO:0000313" key="2">
    <source>
        <dbReference type="EMBL" id="PRQ53415.1"/>
    </source>
</evidence>
<dbReference type="GO" id="GO:0003677">
    <property type="term" value="F:DNA binding"/>
    <property type="evidence" value="ECO:0007669"/>
    <property type="project" value="UniProtKB-KW"/>
</dbReference>
<keyword evidence="2" id="KW-0238">DNA-binding</keyword>
<organism evidence="2 3">
    <name type="scientific">Rosa chinensis</name>
    <name type="common">China rose</name>
    <dbReference type="NCBI Taxonomy" id="74649"/>
    <lineage>
        <taxon>Eukaryota</taxon>
        <taxon>Viridiplantae</taxon>
        <taxon>Streptophyta</taxon>
        <taxon>Embryophyta</taxon>
        <taxon>Tracheophyta</taxon>
        <taxon>Spermatophyta</taxon>
        <taxon>Magnoliopsida</taxon>
        <taxon>eudicotyledons</taxon>
        <taxon>Gunneridae</taxon>
        <taxon>Pentapetalae</taxon>
        <taxon>rosids</taxon>
        <taxon>fabids</taxon>
        <taxon>Rosales</taxon>
        <taxon>Rosaceae</taxon>
        <taxon>Rosoideae</taxon>
        <taxon>Rosoideae incertae sedis</taxon>
        <taxon>Rosa</taxon>
    </lineage>
</organism>
<keyword evidence="3" id="KW-1185">Reference proteome</keyword>
<sequence>MINKRSFGDEGSFEVACKHPRHLEHYNEPAPYVDVFHFSDASQKFQTPDGKGDGSCKFQEEGRSAAARDMATEVTNETYKELGTGASGSMAKCLWVNNSIVEANVRSESEAHLSLFPEFFGPVNQLRDIHHSDKICSSPVDYSPHYLVSVGPEHQAYVPDCGHEGSHTSEHERPLGVDEEKLMGTCVLSMPDLEASANFCCEGARDNCMCADSGSVRCVRQHITDGRKKLREDLGQELFEELGFCDMGEEVADKWSEEEEHLFHDVVLSNPASLGKNFWHNLSVAFPSRTHKDVVSYYFNVFMLRRRAEQNRFDPLNTDSDDDELQKSEFGLVEDNEEPVVVSPINLDASAYNEEDHLRGAQVYIEDADDIDGYDDAAVVGCKGINDNEGGDIDDGSGASHAGNFPGDCGRSTESRLLFKTSETVRADYDIQDDSCTSYDYQQDS</sequence>
<dbReference type="PANTHER" id="PTHR46872">
    <property type="entry name" value="DNA BINDING PROTEIN"/>
    <property type="match status" value="1"/>
</dbReference>
<dbReference type="Gramene" id="PRQ53415">
    <property type="protein sequence ID" value="PRQ53415"/>
    <property type="gene ID" value="RchiOBHm_Chr2g0166271"/>
</dbReference>
<protein>
    <submittedName>
        <fullName evidence="2">Putative Homeobox domain-containing protein</fullName>
    </submittedName>
</protein>
<dbReference type="Gene3D" id="1.10.10.60">
    <property type="entry name" value="Homeodomain-like"/>
    <property type="match status" value="1"/>
</dbReference>
<accession>A0A2P6S415</accession>
<evidence type="ECO:0000256" key="1">
    <source>
        <dbReference type="SAM" id="MobiDB-lite"/>
    </source>
</evidence>
<dbReference type="EMBL" id="PDCK01000040">
    <property type="protein sequence ID" value="PRQ53415.1"/>
    <property type="molecule type" value="Genomic_DNA"/>
</dbReference>
<dbReference type="SUPFAM" id="SSF46689">
    <property type="entry name" value="Homeodomain-like"/>
    <property type="match status" value="1"/>
</dbReference>
<dbReference type="InterPro" id="IPR001005">
    <property type="entry name" value="SANT/Myb"/>
</dbReference>
<dbReference type="CDD" id="cd00167">
    <property type="entry name" value="SANT"/>
    <property type="match status" value="1"/>
</dbReference>
<keyword evidence="2" id="KW-0371">Homeobox</keyword>
<gene>
    <name evidence="2" type="ORF">RchiOBHm_Chr2g0166271</name>
</gene>
<name>A0A2P6S415_ROSCH</name>
<comment type="caution">
    <text evidence="2">The sequence shown here is derived from an EMBL/GenBank/DDBJ whole genome shotgun (WGS) entry which is preliminary data.</text>
</comment>
<evidence type="ECO:0000313" key="3">
    <source>
        <dbReference type="Proteomes" id="UP000238479"/>
    </source>
</evidence>
<feature type="region of interest" description="Disordered" evidence="1">
    <location>
        <begin position="391"/>
        <end position="412"/>
    </location>
</feature>
<dbReference type="Proteomes" id="UP000238479">
    <property type="component" value="Chromosome 2"/>
</dbReference>
<reference evidence="2 3" key="1">
    <citation type="journal article" date="2018" name="Nat. Genet.">
        <title>The Rosa genome provides new insights in the design of modern roses.</title>
        <authorList>
            <person name="Bendahmane M."/>
        </authorList>
    </citation>
    <scope>NUCLEOTIDE SEQUENCE [LARGE SCALE GENOMIC DNA]</scope>
    <source>
        <strain evidence="3">cv. Old Blush</strain>
    </source>
</reference>
<dbReference type="STRING" id="74649.A0A2P6S415"/>
<dbReference type="OMA" id="ACKHPRH"/>
<dbReference type="PANTHER" id="PTHR46872:SF4">
    <property type="entry name" value="MYB-LIKE DOMAIN-CONTAINING PROTEIN"/>
    <property type="match status" value="1"/>
</dbReference>
<dbReference type="AlphaFoldDB" id="A0A2P6S415"/>
<dbReference type="InterPro" id="IPR009057">
    <property type="entry name" value="Homeodomain-like_sf"/>
</dbReference>